<dbReference type="EMBL" id="MN739572">
    <property type="protein sequence ID" value="QHT13512.1"/>
    <property type="molecule type" value="Genomic_DNA"/>
</dbReference>
<reference evidence="1" key="1">
    <citation type="journal article" date="2020" name="Nature">
        <title>Giant virus diversity and host interactions through global metagenomics.</title>
        <authorList>
            <person name="Schulz F."/>
            <person name="Roux S."/>
            <person name="Paez-Espino D."/>
            <person name="Jungbluth S."/>
            <person name="Walsh D.A."/>
            <person name="Denef V.J."/>
            <person name="McMahon K.D."/>
            <person name="Konstantinidis K.T."/>
            <person name="Eloe-Fadrosh E.A."/>
            <person name="Kyrpides N.C."/>
            <person name="Woyke T."/>
        </authorList>
    </citation>
    <scope>NUCLEOTIDE SEQUENCE</scope>
    <source>
        <strain evidence="1">GVMAG-M-3300023174-131</strain>
    </source>
</reference>
<evidence type="ECO:0000313" key="1">
    <source>
        <dbReference type="EMBL" id="QHT13512.1"/>
    </source>
</evidence>
<sequence length="297" mass="35276">MLQSGDKYYIIKQDEEMYYKESFNIATLENEDGIIYKKDKNHILNNIYLYDDLLYRCINIELFYGFVYDLEDINSKFVNNLLISEGVSFFEKRSQHDEFKTPPYYTKNLEDFKLIGTFNNAPNLNINNIINTKIDITIQIDYIKNIDNLIQYQTDIQDSLFVNKYYLKNSNIEAKNMNYQLSQFNYFCNQLPKLDDDLYVFRKQRLSSTYDPHYQFNFGKEETYSLPFSTSTSYEFVKNWSTSGLILVIKVTKDSNYMVLSDQSQNEITLGPCKLIYKEKGFYKDQAIIICELDLKI</sequence>
<name>A0A6C0DAT4_9ZZZZ</name>
<proteinExistence type="predicted"/>
<organism evidence="1">
    <name type="scientific">viral metagenome</name>
    <dbReference type="NCBI Taxonomy" id="1070528"/>
    <lineage>
        <taxon>unclassified sequences</taxon>
        <taxon>metagenomes</taxon>
        <taxon>organismal metagenomes</taxon>
    </lineage>
</organism>
<protein>
    <submittedName>
        <fullName evidence="1">Uncharacterized protein</fullName>
    </submittedName>
</protein>
<dbReference type="AlphaFoldDB" id="A0A6C0DAT4"/>
<accession>A0A6C0DAT4</accession>